<evidence type="ECO:0000256" key="4">
    <source>
        <dbReference type="ARBA" id="ARBA00023136"/>
    </source>
</evidence>
<keyword evidence="2 7" id="KW-0812">Transmembrane</keyword>
<dbReference type="GO" id="GO:0007096">
    <property type="term" value="P:regulation of exit from mitosis"/>
    <property type="evidence" value="ECO:0007669"/>
    <property type="project" value="TreeGrafter"/>
</dbReference>
<reference evidence="8 9" key="1">
    <citation type="submission" date="2020-02" db="EMBL/GenBank/DDBJ databases">
        <title>Identification and distribution of gene clusters putatively required for synthesis of sphingolipid metabolism inhibitors in phylogenetically diverse species of the filamentous fungus Fusarium.</title>
        <authorList>
            <person name="Kim H.-S."/>
            <person name="Busman M."/>
            <person name="Brown D.W."/>
            <person name="Divon H."/>
            <person name="Uhlig S."/>
            <person name="Proctor R.H."/>
        </authorList>
    </citation>
    <scope>NUCLEOTIDE SEQUENCE [LARGE SCALE GENOMIC DNA]</scope>
    <source>
        <strain evidence="8 9">NRRL 2903</strain>
    </source>
</reference>
<feature type="compositionally biased region" description="Polar residues" evidence="6">
    <location>
        <begin position="1049"/>
        <end position="1063"/>
    </location>
</feature>
<feature type="region of interest" description="Disordered" evidence="6">
    <location>
        <begin position="373"/>
        <end position="392"/>
    </location>
</feature>
<feature type="compositionally biased region" description="Basic and acidic residues" evidence="6">
    <location>
        <begin position="512"/>
        <end position="532"/>
    </location>
</feature>
<dbReference type="EMBL" id="JAAMOD010000057">
    <property type="protein sequence ID" value="KAF5243659.1"/>
    <property type="molecule type" value="Genomic_DNA"/>
</dbReference>
<dbReference type="InterPro" id="IPR018819">
    <property type="entry name" value="Nur1/Mug154"/>
</dbReference>
<evidence type="ECO:0000256" key="3">
    <source>
        <dbReference type="ARBA" id="ARBA00022989"/>
    </source>
</evidence>
<feature type="compositionally biased region" description="Polar residues" evidence="6">
    <location>
        <begin position="788"/>
        <end position="797"/>
    </location>
</feature>
<name>A0AAN6C681_FUSAU</name>
<feature type="region of interest" description="Disordered" evidence="6">
    <location>
        <begin position="397"/>
        <end position="438"/>
    </location>
</feature>
<dbReference type="GO" id="GO:0012505">
    <property type="term" value="C:endomembrane system"/>
    <property type="evidence" value="ECO:0007669"/>
    <property type="project" value="UniProtKB-SubCell"/>
</dbReference>
<protein>
    <submittedName>
        <fullName evidence="8">Uncharacterized protein</fullName>
    </submittedName>
</protein>
<feature type="compositionally biased region" description="Polar residues" evidence="6">
    <location>
        <begin position="1247"/>
        <end position="1258"/>
    </location>
</feature>
<evidence type="ECO:0000313" key="9">
    <source>
        <dbReference type="Proteomes" id="UP000537989"/>
    </source>
</evidence>
<keyword evidence="3 7" id="KW-1133">Transmembrane helix</keyword>
<feature type="region of interest" description="Disordered" evidence="6">
    <location>
        <begin position="1181"/>
        <end position="1209"/>
    </location>
</feature>
<evidence type="ECO:0000313" key="8">
    <source>
        <dbReference type="EMBL" id="KAF5243659.1"/>
    </source>
</evidence>
<dbReference type="GO" id="GO:0043007">
    <property type="term" value="P:maintenance of rDNA"/>
    <property type="evidence" value="ECO:0007669"/>
    <property type="project" value="TreeGrafter"/>
</dbReference>
<accession>A0AAN6C681</accession>
<feature type="region of interest" description="Disordered" evidence="6">
    <location>
        <begin position="505"/>
        <end position="616"/>
    </location>
</feature>
<dbReference type="PANTHER" id="PTHR28293:SF1">
    <property type="entry name" value="NUCLEAR RIM PROTEIN 1"/>
    <property type="match status" value="1"/>
</dbReference>
<keyword evidence="9" id="KW-1185">Reference proteome</keyword>
<feature type="transmembrane region" description="Helical" evidence="7">
    <location>
        <begin position="161"/>
        <end position="180"/>
    </location>
</feature>
<feature type="compositionally biased region" description="Low complexity" evidence="6">
    <location>
        <begin position="836"/>
        <end position="847"/>
    </location>
</feature>
<feature type="region of interest" description="Disordered" evidence="6">
    <location>
        <begin position="287"/>
        <end position="345"/>
    </location>
</feature>
<proteinExistence type="predicted"/>
<evidence type="ECO:0000256" key="6">
    <source>
        <dbReference type="SAM" id="MobiDB-lite"/>
    </source>
</evidence>
<keyword evidence="4 7" id="KW-0472">Membrane</keyword>
<feature type="region of interest" description="Disordered" evidence="6">
    <location>
        <begin position="628"/>
        <end position="647"/>
    </location>
</feature>
<feature type="transmembrane region" description="Helical" evidence="7">
    <location>
        <begin position="64"/>
        <end position="86"/>
    </location>
</feature>
<feature type="coiled-coil region" evidence="5">
    <location>
        <begin position="715"/>
        <end position="742"/>
    </location>
</feature>
<sequence length="1454" mass="161859">MAAINPMDFLLWLSEELETRDWDSATVGTQMGLAMNFLFLLARANSGSTTKSDDIFSDDTSSGWLSFVVHPFVWILAAFSFTNAFYTITRTRKYRLFLAKVDKPMSTPSARRVKVNQFGASPSTPLSYLANLITPESAESRAHPDKASDVWELSIWDPLPVSLRLACLFGPGHVLVYMIFLPLAPLDPRPSVTVLNTLLLQILVSAQLLFFCSQFAQQAKDKAVIQEQVMKEYDTKFVHPRLHPTVRDIGTQFSMDQPSDYKEFVQTGTPTVQIRHGFQTHFNPYTGAADTPDERSVTPSSNNVLKPHMFTPPTATRRSEAFKPATGQRSVMPRQGIPSGYTSTGTSSGVQGFNFGGNMGIHTHNRSPLKKATSLKELNPEGAASPRNSREMAAYEQRNWGAGTPSKKAESRRLTSSKLSGGGNLFAGVNRQQAPPESRRPLWCTSMVTSFSYGKTEGNRVRLAILPTAQMGADRTLTLGDMGEWLRERQEPAKSFTLGDLGDWFKSKLPNHRPERGGTLRDTEDQDMRETSGIKSASPAHKDGSGPSASWPLSEQTPVINRRTGQQSGTGGSDRLVDWNTPKNLSELLPERNLSSKGKATTGQRPPTHQRWNNFSSPRLRNKLNQKAASDGAVSMKDKRGQVQSDVSGAQPFVPAMQMMPGILEVLEAKKKARKKARNDRESLIESGDYLGVQGINPQTGVLDLTSDSGDSALSIRTEQRLSELETQAKNATSAVKRKEAEAQIVKIHFDHDIAKLRRREETEKHHAKWRRDTHKWSSVQEPDLSPIAQSNRSVSALSRRKSCRDYSMPKHEGLIDPNLSEDQPSQEQRPDITISSNLRSRRSPNSTDTVVKTPHRRSLAALSPVALDLFEDATSFHSADELGLDKDLLTEHDVMLTTINAQAADLTSEMTDAQEVKERANKARTSKNTWDNGLLPNITRSLDDKSFSSQPRHQLDIGEERIRDIKLPGEQSAKKLHARFDDKPQEIHYSADSIEANRARIPRKPLPTSSKPGRPSPNPNRTRVELASDGKPRSATKMGATEDGQFRVVSNSPASPKTSSVKSWEKGRPTTPERGRAVSDSRSSHRSTISNERRDSVAGASKSTQDSQRNRSQRRHSQTESHSAQYVIPNDTRDQRSRQSRDLRTEHESRHHEYVRGQGDMCIHKHHHHYWVRPDTIDIFPEKGTANPRESAPQAQSQSGSPQPATLRDNAKQFGYLPDKSWAEYIAETGVSGRDSSGQYCIGEPSESQAGMSVTQHRCSSLSTSTYTEDGKVVEMEETEQDILLEGSAQLGSGCLLSGMDHTGHSEQAMKLGAQISDSLQRHQDAEDDTADLSSNKHCRGQEGGLWDAIKEFLCTIIEYNTWLLGLYFDTVRPVFDTRSSYWSCTNREDRGWMNLASVCLALPLIFGLSMVLVWGMELTVITLKCMNEDQDCMVDEALAMFRRSLTGVYPYE</sequence>
<feature type="compositionally biased region" description="Basic and acidic residues" evidence="6">
    <location>
        <begin position="1064"/>
        <end position="1084"/>
    </location>
</feature>
<feature type="region of interest" description="Disordered" evidence="6">
    <location>
        <begin position="1233"/>
        <end position="1258"/>
    </location>
</feature>
<feature type="compositionally biased region" description="Low complexity" evidence="6">
    <location>
        <begin position="1192"/>
        <end position="1206"/>
    </location>
</feature>
<dbReference type="Pfam" id="PF10332">
    <property type="entry name" value="DUF2418"/>
    <property type="match status" value="1"/>
</dbReference>
<feature type="transmembrane region" description="Helical" evidence="7">
    <location>
        <begin position="1397"/>
        <end position="1418"/>
    </location>
</feature>
<keyword evidence="5" id="KW-0175">Coiled coil</keyword>
<feature type="compositionally biased region" description="Polar residues" evidence="6">
    <location>
        <begin position="547"/>
        <end position="567"/>
    </location>
</feature>
<feature type="region of interest" description="Disordered" evidence="6">
    <location>
        <begin position="981"/>
        <end position="1153"/>
    </location>
</feature>
<feature type="compositionally biased region" description="Polar residues" evidence="6">
    <location>
        <begin position="593"/>
        <end position="616"/>
    </location>
</feature>
<dbReference type="Proteomes" id="UP000537989">
    <property type="component" value="Unassembled WGS sequence"/>
</dbReference>
<evidence type="ECO:0000256" key="5">
    <source>
        <dbReference type="SAM" id="Coils"/>
    </source>
</evidence>
<feature type="compositionally biased region" description="Basic and acidic residues" evidence="6">
    <location>
        <begin position="804"/>
        <end position="815"/>
    </location>
</feature>
<comment type="subcellular location">
    <subcellularLocation>
        <location evidence="1">Endomembrane system</location>
        <topology evidence="1">Multi-pass membrane protein</topology>
    </subcellularLocation>
</comment>
<feature type="compositionally biased region" description="Basic and acidic residues" evidence="6">
    <location>
        <begin position="1132"/>
        <end position="1153"/>
    </location>
</feature>
<feature type="region of interest" description="Disordered" evidence="6">
    <location>
        <begin position="759"/>
        <end position="856"/>
    </location>
</feature>
<comment type="caution">
    <text evidence="8">The sequence shown here is derived from an EMBL/GenBank/DDBJ whole genome shotgun (WGS) entry which is preliminary data.</text>
</comment>
<gene>
    <name evidence="8" type="ORF">FAUST_2742</name>
</gene>
<feature type="compositionally biased region" description="Basic and acidic residues" evidence="6">
    <location>
        <begin position="1023"/>
        <end position="1033"/>
    </location>
</feature>
<evidence type="ECO:0000256" key="2">
    <source>
        <dbReference type="ARBA" id="ARBA00022692"/>
    </source>
</evidence>
<organism evidence="8 9">
    <name type="scientific">Fusarium austroamericanum</name>
    <dbReference type="NCBI Taxonomy" id="282268"/>
    <lineage>
        <taxon>Eukaryota</taxon>
        <taxon>Fungi</taxon>
        <taxon>Dikarya</taxon>
        <taxon>Ascomycota</taxon>
        <taxon>Pezizomycotina</taxon>
        <taxon>Sordariomycetes</taxon>
        <taxon>Hypocreomycetidae</taxon>
        <taxon>Hypocreales</taxon>
        <taxon>Nectriaceae</taxon>
        <taxon>Fusarium</taxon>
    </lineage>
</organism>
<evidence type="ECO:0000256" key="7">
    <source>
        <dbReference type="SAM" id="Phobius"/>
    </source>
</evidence>
<dbReference type="PANTHER" id="PTHR28293">
    <property type="entry name" value="NUCLEAR RIM PROTEIN 1"/>
    <property type="match status" value="1"/>
</dbReference>
<evidence type="ECO:0000256" key="1">
    <source>
        <dbReference type="ARBA" id="ARBA00004127"/>
    </source>
</evidence>